<evidence type="ECO:0000256" key="1">
    <source>
        <dbReference type="SAM" id="SignalP"/>
    </source>
</evidence>
<sequence length="119" mass="14031">MVLCVCLLPVLYYISMRRAERILPLLRQMRTLILVVIGKVNIWRENERELITQRMELQFLVRETLFTLGPRTSATFMDELYAIVPKAVLHADINRLLRKKEDFAPLQMKSLMNNAEEIL</sequence>
<reference evidence="2 3" key="1">
    <citation type="journal article" date="2017" name="Int. J. Parasitol.">
        <title>The genome of the protozoan parasite Cystoisospora suis and a reverse vaccinology approach to identify vaccine candidates.</title>
        <authorList>
            <person name="Palmieri N."/>
            <person name="Shrestha A."/>
            <person name="Ruttkowski B."/>
            <person name="Beck T."/>
            <person name="Vogl C."/>
            <person name="Tomley F."/>
            <person name="Blake D.P."/>
            <person name="Joachim A."/>
        </authorList>
    </citation>
    <scope>NUCLEOTIDE SEQUENCE [LARGE SCALE GENOMIC DNA]</scope>
    <source>
        <strain evidence="2 3">Wien I</strain>
    </source>
</reference>
<dbReference type="OrthoDB" id="2427554at2759"/>
<evidence type="ECO:0000313" key="3">
    <source>
        <dbReference type="Proteomes" id="UP000221165"/>
    </source>
</evidence>
<keyword evidence="2" id="KW-0808">Transferase</keyword>
<dbReference type="VEuPathDB" id="ToxoDB:CSUI_005204"/>
<evidence type="ECO:0000313" key="2">
    <source>
        <dbReference type="EMBL" id="PHJ20952.1"/>
    </source>
</evidence>
<dbReference type="GeneID" id="94428593"/>
<feature type="signal peptide" evidence="1">
    <location>
        <begin position="1"/>
        <end position="19"/>
    </location>
</feature>
<dbReference type="EMBL" id="MIGC01002521">
    <property type="protein sequence ID" value="PHJ20952.1"/>
    <property type="molecule type" value="Genomic_DNA"/>
</dbReference>
<dbReference type="RefSeq" id="XP_067922637.1">
    <property type="nucleotide sequence ID" value="XM_068065382.1"/>
</dbReference>
<dbReference type="Proteomes" id="UP000221165">
    <property type="component" value="Unassembled WGS sequence"/>
</dbReference>
<proteinExistence type="predicted"/>
<organism evidence="2 3">
    <name type="scientific">Cystoisospora suis</name>
    <dbReference type="NCBI Taxonomy" id="483139"/>
    <lineage>
        <taxon>Eukaryota</taxon>
        <taxon>Sar</taxon>
        <taxon>Alveolata</taxon>
        <taxon>Apicomplexa</taxon>
        <taxon>Conoidasida</taxon>
        <taxon>Coccidia</taxon>
        <taxon>Eucoccidiorida</taxon>
        <taxon>Eimeriorina</taxon>
        <taxon>Sarcocystidae</taxon>
        <taxon>Cystoisospora</taxon>
    </lineage>
</organism>
<name>A0A2C6KYD0_9APIC</name>
<protein>
    <submittedName>
        <fullName evidence="2">Glycerol-3-phosphate acyltransferase</fullName>
    </submittedName>
</protein>
<dbReference type="AlphaFoldDB" id="A0A2C6KYD0"/>
<keyword evidence="2" id="KW-0012">Acyltransferase</keyword>
<dbReference type="GO" id="GO:0016746">
    <property type="term" value="F:acyltransferase activity"/>
    <property type="evidence" value="ECO:0007669"/>
    <property type="project" value="UniProtKB-KW"/>
</dbReference>
<comment type="caution">
    <text evidence="2">The sequence shown here is derived from an EMBL/GenBank/DDBJ whole genome shotgun (WGS) entry which is preliminary data.</text>
</comment>
<accession>A0A2C6KYD0</accession>
<gene>
    <name evidence="2" type="ORF">CSUI_005204</name>
</gene>
<keyword evidence="3" id="KW-1185">Reference proteome</keyword>
<keyword evidence="1" id="KW-0732">Signal</keyword>
<feature type="chain" id="PRO_5012654615" evidence="1">
    <location>
        <begin position="20"/>
        <end position="119"/>
    </location>
</feature>